<gene>
    <name evidence="1" type="ORF">AVEN_167627_1</name>
</gene>
<protein>
    <submittedName>
        <fullName evidence="1">Uncharacterized protein</fullName>
    </submittedName>
</protein>
<reference evidence="1 2" key="1">
    <citation type="journal article" date="2019" name="Sci. Rep.">
        <title>Orb-weaving spider Araneus ventricosus genome elucidates the spidroin gene catalogue.</title>
        <authorList>
            <person name="Kono N."/>
            <person name="Nakamura H."/>
            <person name="Ohtoshi R."/>
            <person name="Moran D.A.P."/>
            <person name="Shinohara A."/>
            <person name="Yoshida Y."/>
            <person name="Fujiwara M."/>
            <person name="Mori M."/>
            <person name="Tomita M."/>
            <person name="Arakawa K."/>
        </authorList>
    </citation>
    <scope>NUCLEOTIDE SEQUENCE [LARGE SCALE GENOMIC DNA]</scope>
</reference>
<accession>A0A4Y2E9G6</accession>
<sequence length="160" mass="18087">MPQEAGKNGDWGENVRWEAPVKINLYRRPTSSNSVFKTGGVISGDLNLRVVLQQHSPLLLCLLCGSYLLCIAYIGTKLSSCLHMTFTSDRARARAFSLIQVDLDRKRRMIACGESLSVLPLFSSSQKFTYHDTMFGNIMRYSKEHRDGGRQSRIKLSKKI</sequence>
<comment type="caution">
    <text evidence="1">The sequence shown here is derived from an EMBL/GenBank/DDBJ whole genome shotgun (WGS) entry which is preliminary data.</text>
</comment>
<evidence type="ECO:0000313" key="1">
    <source>
        <dbReference type="EMBL" id="GBM24395.1"/>
    </source>
</evidence>
<dbReference type="Proteomes" id="UP000499080">
    <property type="component" value="Unassembled WGS sequence"/>
</dbReference>
<dbReference type="AlphaFoldDB" id="A0A4Y2E9G6"/>
<proteinExistence type="predicted"/>
<organism evidence="1 2">
    <name type="scientific">Araneus ventricosus</name>
    <name type="common">Orbweaver spider</name>
    <name type="synonym">Epeira ventricosa</name>
    <dbReference type="NCBI Taxonomy" id="182803"/>
    <lineage>
        <taxon>Eukaryota</taxon>
        <taxon>Metazoa</taxon>
        <taxon>Ecdysozoa</taxon>
        <taxon>Arthropoda</taxon>
        <taxon>Chelicerata</taxon>
        <taxon>Arachnida</taxon>
        <taxon>Araneae</taxon>
        <taxon>Araneomorphae</taxon>
        <taxon>Entelegynae</taxon>
        <taxon>Araneoidea</taxon>
        <taxon>Araneidae</taxon>
        <taxon>Araneus</taxon>
    </lineage>
</organism>
<keyword evidence="2" id="KW-1185">Reference proteome</keyword>
<name>A0A4Y2E9G6_ARAVE</name>
<dbReference type="OrthoDB" id="10399903at2759"/>
<dbReference type="EMBL" id="BGPR01000517">
    <property type="protein sequence ID" value="GBM24395.1"/>
    <property type="molecule type" value="Genomic_DNA"/>
</dbReference>
<evidence type="ECO:0000313" key="2">
    <source>
        <dbReference type="Proteomes" id="UP000499080"/>
    </source>
</evidence>